<dbReference type="SUPFAM" id="SSF54593">
    <property type="entry name" value="Glyoxalase/Bleomycin resistance protein/Dihydroxybiphenyl dioxygenase"/>
    <property type="match status" value="1"/>
</dbReference>
<dbReference type="InterPro" id="IPR037523">
    <property type="entry name" value="VOC_core"/>
</dbReference>
<dbReference type="GO" id="GO:0046872">
    <property type="term" value="F:metal ion binding"/>
    <property type="evidence" value="ECO:0007669"/>
    <property type="project" value="UniProtKB-KW"/>
</dbReference>
<comment type="caution">
    <text evidence="4">The sequence shown here is derived from an EMBL/GenBank/DDBJ whole genome shotgun (WGS) entry which is preliminary data.</text>
</comment>
<dbReference type="GO" id="GO:0046491">
    <property type="term" value="P:L-methylmalonyl-CoA metabolic process"/>
    <property type="evidence" value="ECO:0007669"/>
    <property type="project" value="TreeGrafter"/>
</dbReference>
<gene>
    <name evidence="4" type="ORF">FHS56_001918</name>
</gene>
<dbReference type="GO" id="GO:0004493">
    <property type="term" value="F:methylmalonyl-CoA epimerase activity"/>
    <property type="evidence" value="ECO:0007669"/>
    <property type="project" value="UniProtKB-EC"/>
</dbReference>
<dbReference type="CDD" id="cd07249">
    <property type="entry name" value="MMCE"/>
    <property type="match status" value="1"/>
</dbReference>
<evidence type="ECO:0000313" key="5">
    <source>
        <dbReference type="Proteomes" id="UP000537126"/>
    </source>
</evidence>
<dbReference type="InterPro" id="IPR051785">
    <property type="entry name" value="MMCE/EMCE_epimerase"/>
</dbReference>
<reference evidence="4 5" key="1">
    <citation type="submission" date="2020-03" db="EMBL/GenBank/DDBJ databases">
        <title>Genomic Encyclopedia of Type Strains, Phase IV (KMG-IV): sequencing the most valuable type-strain genomes for metagenomic binning, comparative biology and taxonomic classification.</title>
        <authorList>
            <person name="Goeker M."/>
        </authorList>
    </citation>
    <scope>NUCLEOTIDE SEQUENCE [LARGE SCALE GENOMIC DNA]</scope>
    <source>
        <strain evidence="4 5">DSM 5718</strain>
    </source>
</reference>
<keyword evidence="5" id="KW-1185">Reference proteome</keyword>
<organism evidence="4 5">
    <name type="scientific">Thermonema lapsum</name>
    <dbReference type="NCBI Taxonomy" id="28195"/>
    <lineage>
        <taxon>Bacteria</taxon>
        <taxon>Pseudomonadati</taxon>
        <taxon>Bacteroidota</taxon>
        <taxon>Cytophagia</taxon>
        <taxon>Cytophagales</taxon>
        <taxon>Thermonemataceae</taxon>
        <taxon>Thermonema</taxon>
    </lineage>
</organism>
<dbReference type="NCBIfam" id="TIGR03081">
    <property type="entry name" value="metmalonyl_epim"/>
    <property type="match status" value="1"/>
</dbReference>
<accession>A0A846MSH6</accession>
<evidence type="ECO:0000259" key="3">
    <source>
        <dbReference type="PROSITE" id="PS51819"/>
    </source>
</evidence>
<dbReference type="RefSeq" id="WP_166920034.1">
    <property type="nucleotide sequence ID" value="NZ_JAASRN010000002.1"/>
</dbReference>
<sequence>MIKKIEHLGIAVVDLKQATRLFEVLLNRKAYKEETVPSEGVTTVFFELGESKVELLGATHEESAIYKYLQKRGQGIHHVAVEVDDIRAEMERLRAAGFELINEEPKEGADNKLICFVHPRSTGGVLLELCQEKI</sequence>
<feature type="domain" description="VOC" evidence="3">
    <location>
        <begin position="4"/>
        <end position="132"/>
    </location>
</feature>
<dbReference type="InterPro" id="IPR017515">
    <property type="entry name" value="MeMalonyl-CoA_epimerase"/>
</dbReference>
<comment type="similarity">
    <text evidence="1">Belongs to the methylmalonyl-CoA epimerase family.</text>
</comment>
<evidence type="ECO:0000313" key="4">
    <source>
        <dbReference type="EMBL" id="NIK74405.1"/>
    </source>
</evidence>
<dbReference type="Gene3D" id="3.10.180.10">
    <property type="entry name" value="2,3-Dihydroxybiphenyl 1,2-Dioxygenase, domain 1"/>
    <property type="match status" value="1"/>
</dbReference>
<dbReference type="PANTHER" id="PTHR43048">
    <property type="entry name" value="METHYLMALONYL-COA EPIMERASE"/>
    <property type="match status" value="1"/>
</dbReference>
<dbReference type="EC" id="5.1.99.1" evidence="4"/>
<keyword evidence="2" id="KW-0479">Metal-binding</keyword>
<dbReference type="AlphaFoldDB" id="A0A846MSH6"/>
<dbReference type="PANTHER" id="PTHR43048:SF3">
    <property type="entry name" value="METHYLMALONYL-COA EPIMERASE, MITOCHONDRIAL"/>
    <property type="match status" value="1"/>
</dbReference>
<dbReference type="PROSITE" id="PS51819">
    <property type="entry name" value="VOC"/>
    <property type="match status" value="1"/>
</dbReference>
<dbReference type="EMBL" id="JAASRN010000002">
    <property type="protein sequence ID" value="NIK74405.1"/>
    <property type="molecule type" value="Genomic_DNA"/>
</dbReference>
<dbReference type="InterPro" id="IPR029068">
    <property type="entry name" value="Glyas_Bleomycin-R_OHBP_Dase"/>
</dbReference>
<evidence type="ECO:0000256" key="2">
    <source>
        <dbReference type="ARBA" id="ARBA00022723"/>
    </source>
</evidence>
<protein>
    <submittedName>
        <fullName evidence="4">Methylmalonyl-CoA/ethylmalonyl-CoA epimerase</fullName>
        <ecNumber evidence="4">5.1.99.1</ecNumber>
    </submittedName>
</protein>
<name>A0A846MSH6_9BACT</name>
<dbReference type="Pfam" id="PF13669">
    <property type="entry name" value="Glyoxalase_4"/>
    <property type="match status" value="1"/>
</dbReference>
<dbReference type="Proteomes" id="UP000537126">
    <property type="component" value="Unassembled WGS sequence"/>
</dbReference>
<evidence type="ECO:0000256" key="1">
    <source>
        <dbReference type="ARBA" id="ARBA00009308"/>
    </source>
</evidence>
<keyword evidence="4" id="KW-0413">Isomerase</keyword>
<proteinExistence type="inferred from homology"/>